<dbReference type="Proteomes" id="UP001363151">
    <property type="component" value="Unassembled WGS sequence"/>
</dbReference>
<comment type="caution">
    <text evidence="2">The sequence shown here is derived from an EMBL/GenBank/DDBJ whole genome shotgun (WGS) entry which is preliminary data.</text>
</comment>
<gene>
    <name evidence="2" type="ORF">SO694_00004448</name>
</gene>
<protein>
    <submittedName>
        <fullName evidence="2">Uncharacterized protein</fullName>
    </submittedName>
</protein>
<evidence type="ECO:0000256" key="1">
    <source>
        <dbReference type="SAM" id="MobiDB-lite"/>
    </source>
</evidence>
<keyword evidence="3" id="KW-1185">Reference proteome</keyword>
<organism evidence="2 3">
    <name type="scientific">Aureococcus anophagefferens</name>
    <name type="common">Harmful bloom alga</name>
    <dbReference type="NCBI Taxonomy" id="44056"/>
    <lineage>
        <taxon>Eukaryota</taxon>
        <taxon>Sar</taxon>
        <taxon>Stramenopiles</taxon>
        <taxon>Ochrophyta</taxon>
        <taxon>Pelagophyceae</taxon>
        <taxon>Pelagomonadales</taxon>
        <taxon>Pelagomonadaceae</taxon>
        <taxon>Aureococcus</taxon>
    </lineage>
</organism>
<feature type="region of interest" description="Disordered" evidence="1">
    <location>
        <begin position="151"/>
        <end position="182"/>
    </location>
</feature>
<sequence>MGLLREFAFKTRMGVDAPASLWRGFTRRAPRPVPAIALHTQVLCSIHQPRSAVWLLLDTAYFLSRGRLVSRWSGRRARSTGSATLGYAGRTFEGNAADFVLDLTAVDFDKAPEVFGKKTMRSDDDVARALDALERGAPEALIGAAVRRRCRRRRGRPTPSSAACSPGASRSAICGTPATSGA</sequence>
<evidence type="ECO:0000313" key="3">
    <source>
        <dbReference type="Proteomes" id="UP001363151"/>
    </source>
</evidence>
<reference evidence="2 3" key="1">
    <citation type="submission" date="2024-03" db="EMBL/GenBank/DDBJ databases">
        <title>Aureococcus anophagefferens CCMP1851 and Kratosvirus quantuckense: Draft genome of a second virus-susceptible host strain in the model system.</title>
        <authorList>
            <person name="Chase E."/>
            <person name="Truchon A.R."/>
            <person name="Schepens W."/>
            <person name="Wilhelm S.W."/>
        </authorList>
    </citation>
    <scope>NUCLEOTIDE SEQUENCE [LARGE SCALE GENOMIC DNA]</scope>
    <source>
        <strain evidence="2 3">CCMP1851</strain>
    </source>
</reference>
<evidence type="ECO:0000313" key="2">
    <source>
        <dbReference type="EMBL" id="KAK7249714.1"/>
    </source>
</evidence>
<dbReference type="EMBL" id="JBBJCI010000040">
    <property type="protein sequence ID" value="KAK7249714.1"/>
    <property type="molecule type" value="Genomic_DNA"/>
</dbReference>
<name>A0ABR1G9E5_AURAN</name>
<accession>A0ABR1G9E5</accession>
<proteinExistence type="predicted"/>